<dbReference type="Gene3D" id="2.10.70.10">
    <property type="entry name" value="Complement Module, domain 1"/>
    <property type="match status" value="4"/>
</dbReference>
<keyword evidence="6" id="KW-0472">Membrane</keyword>
<feature type="disulfide bond" evidence="5">
    <location>
        <begin position="224"/>
        <end position="267"/>
    </location>
</feature>
<protein>
    <submittedName>
        <fullName evidence="9">CUB and sushi domain-containing protein 1</fullName>
    </submittedName>
</protein>
<dbReference type="EMBL" id="GDIQ01031472">
    <property type="protein sequence ID" value="JAN63265.1"/>
    <property type="molecule type" value="Transcribed_RNA"/>
</dbReference>
<keyword evidence="2 5" id="KW-0768">Sushi</keyword>
<evidence type="ECO:0000256" key="1">
    <source>
        <dbReference type="ARBA" id="ARBA00004328"/>
    </source>
</evidence>
<feature type="signal peptide" evidence="7">
    <location>
        <begin position="1"/>
        <end position="22"/>
    </location>
</feature>
<dbReference type="PANTHER" id="PTHR45785">
    <property type="entry name" value="COMPLEMENT FACTOR H-RELATED"/>
    <property type="match status" value="1"/>
</dbReference>
<dbReference type="InterPro" id="IPR035976">
    <property type="entry name" value="Sushi/SCR/CCP_sf"/>
</dbReference>
<reference evidence="9" key="1">
    <citation type="submission" date="2015-10" db="EMBL/GenBank/DDBJ databases">
        <title>EvidentialGene: Evidence-directed Construction of Complete mRNA Transcriptomes without Genomes.</title>
        <authorList>
            <person name="Gilbert D.G."/>
        </authorList>
    </citation>
    <scope>NUCLEOTIDE SEQUENCE</scope>
</reference>
<feature type="domain" description="Sushi" evidence="8">
    <location>
        <begin position="485"/>
        <end position="543"/>
    </location>
</feature>
<dbReference type="PANTHER" id="PTHR45785:SF2">
    <property type="entry name" value="COMPLEMENT FACTOR H-RELATED"/>
    <property type="match status" value="1"/>
</dbReference>
<accession>A0A0P6DM50</accession>
<dbReference type="CDD" id="cd00033">
    <property type="entry name" value="CCP"/>
    <property type="match status" value="4"/>
</dbReference>
<dbReference type="OrthoDB" id="6127264at2759"/>
<organism evidence="9">
    <name type="scientific">Daphnia magna</name>
    <dbReference type="NCBI Taxonomy" id="35525"/>
    <lineage>
        <taxon>Eukaryota</taxon>
        <taxon>Metazoa</taxon>
        <taxon>Ecdysozoa</taxon>
        <taxon>Arthropoda</taxon>
        <taxon>Crustacea</taxon>
        <taxon>Branchiopoda</taxon>
        <taxon>Diplostraca</taxon>
        <taxon>Cladocera</taxon>
        <taxon>Anomopoda</taxon>
        <taxon>Daphniidae</taxon>
        <taxon>Daphnia</taxon>
    </lineage>
</organism>
<feature type="domain" description="Sushi" evidence="8">
    <location>
        <begin position="222"/>
        <end position="282"/>
    </location>
</feature>
<dbReference type="EMBL" id="GDIQ01060801">
    <property type="protein sequence ID" value="JAN33936.1"/>
    <property type="molecule type" value="Transcribed_RNA"/>
</dbReference>
<proteinExistence type="predicted"/>
<dbReference type="PROSITE" id="PS50923">
    <property type="entry name" value="SUSHI"/>
    <property type="match status" value="5"/>
</dbReference>
<feature type="chain" id="PRO_5007424358" evidence="7">
    <location>
        <begin position="23"/>
        <end position="785"/>
    </location>
</feature>
<keyword evidence="6" id="KW-0812">Transmembrane</keyword>
<dbReference type="InterPro" id="IPR000436">
    <property type="entry name" value="Sushi_SCR_CCP_dom"/>
</dbReference>
<evidence type="ECO:0000256" key="3">
    <source>
        <dbReference type="ARBA" id="ARBA00022729"/>
    </source>
</evidence>
<evidence type="ECO:0000313" key="9">
    <source>
        <dbReference type="EMBL" id="JAN19302.1"/>
    </source>
</evidence>
<dbReference type="EMBL" id="GDIQ01065045">
    <property type="protein sequence ID" value="JAN29692.1"/>
    <property type="molecule type" value="Transcribed_RNA"/>
</dbReference>
<feature type="domain" description="Sushi" evidence="8">
    <location>
        <begin position="423"/>
        <end position="484"/>
    </location>
</feature>
<sequence length="785" mass="90051">MIFLHSCSIWLILLFALNIVQSNSILDYPICNNVAAMECPETLMKLNTRCHHSQVPVPFAFTCGDIPVNYCHDVENLLEPNISTKVYLDGHRIFDRRLKDDCWNVTTTYIKSGHWQIELDRIENVYVVLIRSLGLNRNESNGFQVTVSRRLSTNRSESIRCHDSEYFDGYHTFLCYQSGDKALTSNYRPGYDAKFVDIFGDIYVDDSCDFSNIVKVYSYPIRVCGIPEAHQNQSIMPKAHYYLVGQEVIYNCSDDAHILIGDPIRICQHNGLWSGKTPLCIQVNNVQPQTQFVRFMENAEFYWPAKSLAKATRIDENEMITYGFETEYCLKYILLEYHSELSERTDILIYTTSMDGYRHVWTANDTFGDYANKQYFLPGNDQSFICCLNVTIQRQKDKPSQGILKRSEFVYHIEAVGYHRRNGDCLKPHLFPNVKFSIHQNHTVENGVTVKLECNKGFRQRNDDPPEIQCDNGSWKGIVPICDIENCPQPNSRRHSSWKYLENQHLKYHRAEYECHSGFELKGHNTSTCNDGKWTTPPPKCKVTFCPNVAIPPNMFCMLNRRNEFYDVTGNGTSFHHGISLVCYCQPGFRVTGNRTIHCSNQQWTSELPKCQEILCENPPFSIRSGGNQSLVEQRYWKTGSHNFSCPEKMAIKGLHGRTSVELTCWENGEWEDTELFECIEQGNNTLGCAEIAGIVVGVVLAVVLTLVAYVIIKRFRKKVKETRKVNESKRNLTIAEDGNNASYISFSCEMDDNVALVGEVSKLIYPTYDPQCTESNESEIDVIT</sequence>
<keyword evidence="4 5" id="KW-1015">Disulfide bond</keyword>
<keyword evidence="6" id="KW-1133">Transmembrane helix</keyword>
<feature type="domain" description="Sushi" evidence="8">
    <location>
        <begin position="614"/>
        <end position="681"/>
    </location>
</feature>
<evidence type="ECO:0000256" key="6">
    <source>
        <dbReference type="SAM" id="Phobius"/>
    </source>
</evidence>
<dbReference type="SMART" id="SM00032">
    <property type="entry name" value="CCP"/>
    <property type="match status" value="4"/>
</dbReference>
<dbReference type="SUPFAM" id="SSF57535">
    <property type="entry name" value="Complement control module/SCR domain"/>
    <property type="match status" value="4"/>
</dbReference>
<dbReference type="Pfam" id="PF00084">
    <property type="entry name" value="Sushi"/>
    <property type="match status" value="4"/>
</dbReference>
<dbReference type="EMBL" id="GDIQ01075435">
    <property type="protein sequence ID" value="JAN19302.1"/>
    <property type="molecule type" value="Transcribed_RNA"/>
</dbReference>
<feature type="transmembrane region" description="Helical" evidence="6">
    <location>
        <begin position="692"/>
        <end position="713"/>
    </location>
</feature>
<dbReference type="AlphaFoldDB" id="A0A0P6DM50"/>
<evidence type="ECO:0000256" key="7">
    <source>
        <dbReference type="SAM" id="SignalP"/>
    </source>
</evidence>
<comment type="caution">
    <text evidence="5">Lacks conserved residue(s) required for the propagation of feature annotation.</text>
</comment>
<evidence type="ECO:0000259" key="8">
    <source>
        <dbReference type="PROSITE" id="PS50923"/>
    </source>
</evidence>
<evidence type="ECO:0000256" key="5">
    <source>
        <dbReference type="PROSITE-ProRule" id="PRU00302"/>
    </source>
</evidence>
<feature type="domain" description="Sushi" evidence="8">
    <location>
        <begin position="555"/>
        <end position="613"/>
    </location>
</feature>
<name>A0A0P6DM50_9CRUS</name>
<evidence type="ECO:0000256" key="2">
    <source>
        <dbReference type="ARBA" id="ARBA00022659"/>
    </source>
</evidence>
<dbReference type="InterPro" id="IPR051503">
    <property type="entry name" value="ComplSys_Reg/VirEntry_Med"/>
</dbReference>
<evidence type="ECO:0000256" key="4">
    <source>
        <dbReference type="ARBA" id="ARBA00023157"/>
    </source>
</evidence>
<comment type="subcellular location">
    <subcellularLocation>
        <location evidence="1">Virion</location>
    </subcellularLocation>
</comment>
<keyword evidence="3 7" id="KW-0732">Signal</keyword>